<accession>A0ABD3BTT5</accession>
<dbReference type="Gene3D" id="3.30.559.10">
    <property type="entry name" value="Chloramphenicol acetyltransferase-like domain"/>
    <property type="match status" value="2"/>
</dbReference>
<dbReference type="PANTHER" id="PTHR31623:SF17">
    <property type="entry name" value="F21J9.9"/>
    <property type="match status" value="1"/>
</dbReference>
<evidence type="ECO:0000313" key="5">
    <source>
        <dbReference type="Proteomes" id="UP001632038"/>
    </source>
</evidence>
<organism evidence="4 5">
    <name type="scientific">Castilleja foliolosa</name>
    <dbReference type="NCBI Taxonomy" id="1961234"/>
    <lineage>
        <taxon>Eukaryota</taxon>
        <taxon>Viridiplantae</taxon>
        <taxon>Streptophyta</taxon>
        <taxon>Embryophyta</taxon>
        <taxon>Tracheophyta</taxon>
        <taxon>Spermatophyta</taxon>
        <taxon>Magnoliopsida</taxon>
        <taxon>eudicotyledons</taxon>
        <taxon>Gunneridae</taxon>
        <taxon>Pentapetalae</taxon>
        <taxon>asterids</taxon>
        <taxon>lamiids</taxon>
        <taxon>Lamiales</taxon>
        <taxon>Orobanchaceae</taxon>
        <taxon>Pedicularideae</taxon>
        <taxon>Castillejinae</taxon>
        <taxon>Castilleja</taxon>
    </lineage>
</organism>
<name>A0ABD3BTT5_9LAMI</name>
<reference evidence="5" key="1">
    <citation type="journal article" date="2024" name="IScience">
        <title>Strigolactones Initiate the Formation of Haustorium-like Structures in Castilleja.</title>
        <authorList>
            <person name="Buerger M."/>
            <person name="Peterson D."/>
            <person name="Chory J."/>
        </authorList>
    </citation>
    <scope>NUCLEOTIDE SEQUENCE [LARGE SCALE GENOMIC DNA]</scope>
</reference>
<protein>
    <submittedName>
        <fullName evidence="4">Uncharacterized protein</fullName>
    </submittedName>
</protein>
<dbReference type="InterPro" id="IPR023213">
    <property type="entry name" value="CAT-like_dom_sf"/>
</dbReference>
<sequence length="238" mass="27256">MAQSCVEVISQETMKPSSPTPQHLRKLKLSYLDQIIDPVYINLIFVYQADGEAINKASHVQISQRLKRSFSHSNFILPCSRKDPRPFHHRLQLMDAIQEQTNNINEDHLKQYLPVDPTTTSKPLFLVQVTHFDCGGIVVGVQLSHIYRDGGFLNDLKEYVCMLKKGVMEMFMFTSWCGFPVYEANIGWGKPIWFCPANILNNCAVLVDSRCGEKIEVRVNIKMYFLSLICQIQTQLAV</sequence>
<dbReference type="AlphaFoldDB" id="A0ABD3BTT5"/>
<evidence type="ECO:0000256" key="1">
    <source>
        <dbReference type="ARBA" id="ARBA00009861"/>
    </source>
</evidence>
<keyword evidence="5" id="KW-1185">Reference proteome</keyword>
<dbReference type="Proteomes" id="UP001632038">
    <property type="component" value="Unassembled WGS sequence"/>
</dbReference>
<dbReference type="Pfam" id="PF02458">
    <property type="entry name" value="Transferase"/>
    <property type="match status" value="3"/>
</dbReference>
<dbReference type="EMBL" id="JAVIJP010000066">
    <property type="protein sequence ID" value="KAL3620095.1"/>
    <property type="molecule type" value="Genomic_DNA"/>
</dbReference>
<evidence type="ECO:0000256" key="2">
    <source>
        <dbReference type="ARBA" id="ARBA00022679"/>
    </source>
</evidence>
<comment type="similarity">
    <text evidence="1">Belongs to the plant acyltransferase family.</text>
</comment>
<dbReference type="GO" id="GO:0016746">
    <property type="term" value="F:acyltransferase activity"/>
    <property type="evidence" value="ECO:0007669"/>
    <property type="project" value="UniProtKB-KW"/>
</dbReference>
<proteinExistence type="inferred from homology"/>
<gene>
    <name evidence="4" type="ORF">CASFOL_035007</name>
</gene>
<dbReference type="PANTHER" id="PTHR31623">
    <property type="entry name" value="F21J9.9"/>
    <property type="match status" value="1"/>
</dbReference>
<keyword evidence="2" id="KW-0808">Transferase</keyword>
<comment type="caution">
    <text evidence="4">The sequence shown here is derived from an EMBL/GenBank/DDBJ whole genome shotgun (WGS) entry which is preliminary data.</text>
</comment>
<evidence type="ECO:0000313" key="4">
    <source>
        <dbReference type="EMBL" id="KAL3620095.1"/>
    </source>
</evidence>
<evidence type="ECO:0000256" key="3">
    <source>
        <dbReference type="ARBA" id="ARBA00023315"/>
    </source>
</evidence>
<keyword evidence="3" id="KW-0012">Acyltransferase</keyword>